<proteinExistence type="predicted"/>
<evidence type="ECO:0000313" key="2">
    <source>
        <dbReference type="Proteomes" id="UP000655225"/>
    </source>
</evidence>
<dbReference type="InterPro" id="IPR004158">
    <property type="entry name" value="DUF247_pln"/>
</dbReference>
<dbReference type="OrthoDB" id="591587at2759"/>
<evidence type="ECO:0000313" key="1">
    <source>
        <dbReference type="EMBL" id="KAF8408401.1"/>
    </source>
</evidence>
<dbReference type="Proteomes" id="UP000655225">
    <property type="component" value="Unassembled WGS sequence"/>
</dbReference>
<name>A0A834ZJZ8_TETSI</name>
<organism evidence="1 2">
    <name type="scientific">Tetracentron sinense</name>
    <name type="common">Spur-leaf</name>
    <dbReference type="NCBI Taxonomy" id="13715"/>
    <lineage>
        <taxon>Eukaryota</taxon>
        <taxon>Viridiplantae</taxon>
        <taxon>Streptophyta</taxon>
        <taxon>Embryophyta</taxon>
        <taxon>Tracheophyta</taxon>
        <taxon>Spermatophyta</taxon>
        <taxon>Magnoliopsida</taxon>
        <taxon>Trochodendrales</taxon>
        <taxon>Trochodendraceae</taxon>
        <taxon>Tetracentron</taxon>
    </lineage>
</organism>
<comment type="caution">
    <text evidence="1">The sequence shown here is derived from an EMBL/GenBank/DDBJ whole genome shotgun (WGS) entry which is preliminary data.</text>
</comment>
<dbReference type="AlphaFoldDB" id="A0A834ZJZ8"/>
<reference evidence="1 2" key="1">
    <citation type="submission" date="2020-04" db="EMBL/GenBank/DDBJ databases">
        <title>Plant Genome Project.</title>
        <authorList>
            <person name="Zhang R.-G."/>
        </authorList>
    </citation>
    <scope>NUCLEOTIDE SEQUENCE [LARGE SCALE GENOMIC DNA]</scope>
    <source>
        <strain evidence="1">YNK0</strain>
        <tissue evidence="1">Leaf</tissue>
    </source>
</reference>
<dbReference type="OMA" id="HINCATE"/>
<dbReference type="Pfam" id="PF03140">
    <property type="entry name" value="DUF247"/>
    <property type="match status" value="1"/>
</dbReference>
<protein>
    <submittedName>
        <fullName evidence="1">Uncharacterized protein</fullName>
    </submittedName>
</protein>
<keyword evidence="2" id="KW-1185">Reference proteome</keyword>
<accession>A0A834ZJZ8</accession>
<dbReference type="EMBL" id="JABCRI010000004">
    <property type="protein sequence ID" value="KAF8408401.1"/>
    <property type="molecule type" value="Genomic_DNA"/>
</dbReference>
<gene>
    <name evidence="1" type="ORF">HHK36_007551</name>
</gene>
<sequence>MAGNTQILPNSSQDHASIEIPEPDNLLATLSQTTPLSSRCCIYKVSNTVGIDIRNAYEPQTVSIGPFHHDKESCKATKRFKLLYLNSLLDRAPTLHTNVESLMEAITSLEQVSRECYEENNLTNLTSKDLVEMMVIDGCFILEMLRREADEVPISENDPVFRTAQMHFKIKRDIILVENQIPLLILQCLFDLTTAPEQECFSLIELCLHYLDTIMPMDEGIGPGYTNTSLNPNHLLDVFHNSFISPTITMLYDTIEHINCATELHEAGVTFKKNDNASSLFD</sequence>
<dbReference type="PANTHER" id="PTHR31170">
    <property type="entry name" value="BNAC04G53230D PROTEIN"/>
    <property type="match status" value="1"/>
</dbReference>